<reference evidence="1" key="1">
    <citation type="journal article" date="2019" name="bioRxiv">
        <title>The Genome of the Zebra Mussel, Dreissena polymorpha: A Resource for Invasive Species Research.</title>
        <authorList>
            <person name="McCartney M.A."/>
            <person name="Auch B."/>
            <person name="Kono T."/>
            <person name="Mallez S."/>
            <person name="Zhang Y."/>
            <person name="Obille A."/>
            <person name="Becker A."/>
            <person name="Abrahante J.E."/>
            <person name="Garbe J."/>
            <person name="Badalamenti J.P."/>
            <person name="Herman A."/>
            <person name="Mangelson H."/>
            <person name="Liachko I."/>
            <person name="Sullivan S."/>
            <person name="Sone E.D."/>
            <person name="Koren S."/>
            <person name="Silverstein K.A.T."/>
            <person name="Beckman K.B."/>
            <person name="Gohl D.M."/>
        </authorList>
    </citation>
    <scope>NUCLEOTIDE SEQUENCE</scope>
    <source>
        <strain evidence="1">Duluth1</strain>
        <tissue evidence="1">Whole animal</tissue>
    </source>
</reference>
<sequence length="78" mass="8873">MSLPLPYLPVEQIEPVFNRLTEVAEGVGGPVLRVCEYIARTWINGSVKRPLNWCVFREAVRTNNDLEGNYNINSIINL</sequence>
<dbReference type="Proteomes" id="UP000828390">
    <property type="component" value="Unassembled WGS sequence"/>
</dbReference>
<reference evidence="1" key="2">
    <citation type="submission" date="2020-11" db="EMBL/GenBank/DDBJ databases">
        <authorList>
            <person name="McCartney M.A."/>
            <person name="Auch B."/>
            <person name="Kono T."/>
            <person name="Mallez S."/>
            <person name="Becker A."/>
            <person name="Gohl D.M."/>
            <person name="Silverstein K.A.T."/>
            <person name="Koren S."/>
            <person name="Bechman K.B."/>
            <person name="Herman A."/>
            <person name="Abrahante J.E."/>
            <person name="Garbe J."/>
        </authorList>
    </citation>
    <scope>NUCLEOTIDE SEQUENCE</scope>
    <source>
        <strain evidence="1">Duluth1</strain>
        <tissue evidence="1">Whole animal</tissue>
    </source>
</reference>
<organism evidence="1 2">
    <name type="scientific">Dreissena polymorpha</name>
    <name type="common">Zebra mussel</name>
    <name type="synonym">Mytilus polymorpha</name>
    <dbReference type="NCBI Taxonomy" id="45954"/>
    <lineage>
        <taxon>Eukaryota</taxon>
        <taxon>Metazoa</taxon>
        <taxon>Spiralia</taxon>
        <taxon>Lophotrochozoa</taxon>
        <taxon>Mollusca</taxon>
        <taxon>Bivalvia</taxon>
        <taxon>Autobranchia</taxon>
        <taxon>Heteroconchia</taxon>
        <taxon>Euheterodonta</taxon>
        <taxon>Imparidentia</taxon>
        <taxon>Neoheterodontei</taxon>
        <taxon>Myida</taxon>
        <taxon>Dreissenoidea</taxon>
        <taxon>Dreissenidae</taxon>
        <taxon>Dreissena</taxon>
    </lineage>
</organism>
<protein>
    <submittedName>
        <fullName evidence="1">Uncharacterized protein</fullName>
    </submittedName>
</protein>
<gene>
    <name evidence="1" type="ORF">DPMN_169378</name>
</gene>
<evidence type="ECO:0000313" key="2">
    <source>
        <dbReference type="Proteomes" id="UP000828390"/>
    </source>
</evidence>
<dbReference type="AlphaFoldDB" id="A0A9D4DV33"/>
<proteinExistence type="predicted"/>
<name>A0A9D4DV33_DREPO</name>
<keyword evidence="2" id="KW-1185">Reference proteome</keyword>
<evidence type="ECO:0000313" key="1">
    <source>
        <dbReference type="EMBL" id="KAH3768166.1"/>
    </source>
</evidence>
<accession>A0A9D4DV33</accession>
<comment type="caution">
    <text evidence="1">The sequence shown here is derived from an EMBL/GenBank/DDBJ whole genome shotgun (WGS) entry which is preliminary data.</text>
</comment>
<dbReference type="EMBL" id="JAIWYP010000009">
    <property type="protein sequence ID" value="KAH3768166.1"/>
    <property type="molecule type" value="Genomic_DNA"/>
</dbReference>